<sequence length="132" mass="14910">MPFPKVSIVFCTKCKWNLRSAWYVQELLQTFGSELKEISLIPGEPGEFKVLGYQTEGSQPIVIWDRVVDDGFPDSKYLKQRVKALIFNDEVAIGAHIDRKSKSSSAKETLVSEKINQCSTDDQNTSCKDCET</sequence>
<organism evidence="2 3">
    <name type="scientific">Kluyveromyces lactis (strain ATCC 8585 / CBS 2359 / DSM 70799 / NBRC 1267 / NRRL Y-1140 / WM37)</name>
    <name type="common">Yeast</name>
    <name type="synonym">Candida sphaerica</name>
    <dbReference type="NCBI Taxonomy" id="284590"/>
    <lineage>
        <taxon>Eukaryota</taxon>
        <taxon>Fungi</taxon>
        <taxon>Dikarya</taxon>
        <taxon>Ascomycota</taxon>
        <taxon>Saccharomycotina</taxon>
        <taxon>Saccharomycetes</taxon>
        <taxon>Saccharomycetales</taxon>
        <taxon>Saccharomycetaceae</taxon>
        <taxon>Kluyveromyces</taxon>
    </lineage>
</organism>
<evidence type="ECO:0000256" key="1">
    <source>
        <dbReference type="ARBA" id="ARBA00023284"/>
    </source>
</evidence>
<dbReference type="InterPro" id="IPR011893">
    <property type="entry name" value="Selenoprotein_Rdx-typ"/>
</dbReference>
<dbReference type="Proteomes" id="UP000000598">
    <property type="component" value="Chromosome D"/>
</dbReference>
<evidence type="ECO:0000313" key="2">
    <source>
        <dbReference type="EMBL" id="CAH00418.1"/>
    </source>
</evidence>
<accession>Q6CRW7</accession>
<protein>
    <submittedName>
        <fullName evidence="2">KLLA0D05841p</fullName>
    </submittedName>
</protein>
<gene>
    <name evidence="2" type="ORF">KLLA0_D05841g</name>
</gene>
<dbReference type="InParanoid" id="Q6CRW7"/>
<proteinExistence type="predicted"/>
<dbReference type="HOGENOM" id="CLU_068510_3_0_1"/>
<dbReference type="InterPro" id="IPR036249">
    <property type="entry name" value="Thioredoxin-like_sf"/>
</dbReference>
<keyword evidence="3" id="KW-1185">Reference proteome</keyword>
<dbReference type="EMBL" id="CR382124">
    <property type="protein sequence ID" value="CAH00418.1"/>
    <property type="molecule type" value="Genomic_DNA"/>
</dbReference>
<dbReference type="Gene3D" id="3.40.30.10">
    <property type="entry name" value="Glutaredoxin"/>
    <property type="match status" value="1"/>
</dbReference>
<keyword evidence="1" id="KW-0676">Redox-active center</keyword>
<dbReference type="PANTHER" id="PTHR36417">
    <property type="entry name" value="SELENOPROTEIN DOMAIN PROTEIN (AFU_ORTHOLOGUE AFUA_1G05220)"/>
    <property type="match status" value="1"/>
</dbReference>
<dbReference type="NCBIfam" id="TIGR02174">
    <property type="entry name" value="CXXU_selWTH"/>
    <property type="match status" value="1"/>
</dbReference>
<evidence type="ECO:0000313" key="3">
    <source>
        <dbReference type="Proteomes" id="UP000000598"/>
    </source>
</evidence>
<dbReference type="AlphaFoldDB" id="Q6CRW7"/>
<dbReference type="PANTHER" id="PTHR36417:SF2">
    <property type="entry name" value="SELENOPROTEIN DOMAIN PROTEIN (AFU_ORTHOLOGUE AFUA_1G05220)"/>
    <property type="match status" value="1"/>
</dbReference>
<dbReference type="eggNOG" id="ENOG502S6UH">
    <property type="taxonomic scope" value="Eukaryota"/>
</dbReference>
<dbReference type="PaxDb" id="284590-Q6CRW7"/>
<dbReference type="KEGG" id="kla:KLLA0_D05841g"/>
<dbReference type="GeneID" id="2893169"/>
<dbReference type="OMA" id="EYCTQCR"/>
<reference evidence="2 3" key="1">
    <citation type="journal article" date="2004" name="Nature">
        <title>Genome evolution in yeasts.</title>
        <authorList>
            <consortium name="Genolevures"/>
            <person name="Dujon B."/>
            <person name="Sherman D."/>
            <person name="Fischer G."/>
            <person name="Durrens P."/>
            <person name="Casaregola S."/>
            <person name="Lafontaine I."/>
            <person name="de Montigny J."/>
            <person name="Marck C."/>
            <person name="Neuveglise C."/>
            <person name="Talla E."/>
            <person name="Goffard N."/>
            <person name="Frangeul L."/>
            <person name="Aigle M."/>
            <person name="Anthouard V."/>
            <person name="Babour A."/>
            <person name="Barbe V."/>
            <person name="Barnay S."/>
            <person name="Blanchin S."/>
            <person name="Beckerich J.M."/>
            <person name="Beyne E."/>
            <person name="Bleykasten C."/>
            <person name="Boisrame A."/>
            <person name="Boyer J."/>
            <person name="Cattolico L."/>
            <person name="Confanioleri F."/>
            <person name="de Daruvar A."/>
            <person name="Despons L."/>
            <person name="Fabre E."/>
            <person name="Fairhead C."/>
            <person name="Ferry-Dumazet H."/>
            <person name="Groppi A."/>
            <person name="Hantraye F."/>
            <person name="Hennequin C."/>
            <person name="Jauniaux N."/>
            <person name="Joyet P."/>
            <person name="Kachouri R."/>
            <person name="Kerrest A."/>
            <person name="Koszul R."/>
            <person name="Lemaire M."/>
            <person name="Lesur I."/>
            <person name="Ma L."/>
            <person name="Muller H."/>
            <person name="Nicaud J.M."/>
            <person name="Nikolski M."/>
            <person name="Oztas S."/>
            <person name="Ozier-Kalogeropoulos O."/>
            <person name="Pellenz S."/>
            <person name="Potier S."/>
            <person name="Richard G.F."/>
            <person name="Straub M.L."/>
            <person name="Suleau A."/>
            <person name="Swennene D."/>
            <person name="Tekaia F."/>
            <person name="Wesolowski-Louvel M."/>
            <person name="Westhof E."/>
            <person name="Wirth B."/>
            <person name="Zeniou-Meyer M."/>
            <person name="Zivanovic I."/>
            <person name="Bolotin-Fukuhara M."/>
            <person name="Thierry A."/>
            <person name="Bouchier C."/>
            <person name="Caudron B."/>
            <person name="Scarpelli C."/>
            <person name="Gaillardin C."/>
            <person name="Weissenbach J."/>
            <person name="Wincker P."/>
            <person name="Souciet J.L."/>
        </authorList>
    </citation>
    <scope>NUCLEOTIDE SEQUENCE [LARGE SCALE GENOMIC DNA]</scope>
    <source>
        <strain evidence="3">ATCC 8585 / CBS 2359 / DSM 70799 / NBRC 1267 / NRRL Y-1140 / WM37</strain>
    </source>
</reference>
<dbReference type="RefSeq" id="XP_453322.1">
    <property type="nucleotide sequence ID" value="XM_453322.1"/>
</dbReference>
<dbReference type="Pfam" id="PF10262">
    <property type="entry name" value="Rdx"/>
    <property type="match status" value="1"/>
</dbReference>
<name>Q6CRW7_KLULA</name>
<dbReference type="SUPFAM" id="SSF52833">
    <property type="entry name" value="Thioredoxin-like"/>
    <property type="match status" value="1"/>
</dbReference>